<dbReference type="GO" id="GO:0046839">
    <property type="term" value="P:phospholipid dephosphorylation"/>
    <property type="evidence" value="ECO:0007669"/>
    <property type="project" value="TreeGrafter"/>
</dbReference>
<evidence type="ECO:0000256" key="18">
    <source>
        <dbReference type="ARBA" id="ARBA00022989"/>
    </source>
</evidence>
<comment type="similarity">
    <text evidence="11">Belongs to the PA-phosphatase related phosphoesterase family.</text>
</comment>
<evidence type="ECO:0000256" key="23">
    <source>
        <dbReference type="ARBA" id="ARBA00023977"/>
    </source>
</evidence>
<dbReference type="EC" id="3.1.3.4" evidence="13"/>
<evidence type="ECO:0000256" key="10">
    <source>
        <dbReference type="ARBA" id="ARBA00005074"/>
    </source>
</evidence>
<dbReference type="Pfam" id="PF01569">
    <property type="entry name" value="PAP2"/>
    <property type="match status" value="1"/>
</dbReference>
<comment type="catalytic activity">
    <reaction evidence="2">
        <text>(9Z)-octadecenoyl-sn-glycero-3-phosphate + H2O = (9Z-octadecenoyl)-glycerol + phosphate</text>
        <dbReference type="Rhea" id="RHEA:50884"/>
        <dbReference type="ChEBI" id="CHEBI:15377"/>
        <dbReference type="ChEBI" id="CHEBI:43474"/>
        <dbReference type="ChEBI" id="CHEBI:75937"/>
        <dbReference type="ChEBI" id="CHEBI:84973"/>
    </reaction>
    <physiologicalReaction direction="left-to-right" evidence="2">
        <dbReference type="Rhea" id="RHEA:50885"/>
    </physiologicalReaction>
</comment>
<evidence type="ECO:0000259" key="38">
    <source>
        <dbReference type="SMART" id="SM00014"/>
    </source>
</evidence>
<gene>
    <name evidence="39" type="ORF">AKAME5_000682000</name>
</gene>
<dbReference type="Gene3D" id="1.20.144.10">
    <property type="entry name" value="Phosphatidic acid phosphatase type 2/haloperoxidase"/>
    <property type="match status" value="1"/>
</dbReference>
<feature type="transmembrane region" description="Helical" evidence="37">
    <location>
        <begin position="75"/>
        <end position="97"/>
    </location>
</feature>
<evidence type="ECO:0000256" key="9">
    <source>
        <dbReference type="ARBA" id="ARBA00004424"/>
    </source>
</evidence>
<dbReference type="InterPro" id="IPR036938">
    <property type="entry name" value="PAP2/HPO_sf"/>
</dbReference>
<feature type="transmembrane region" description="Helical" evidence="37">
    <location>
        <begin position="236"/>
        <end position="256"/>
    </location>
</feature>
<comment type="catalytic activity">
    <reaction evidence="1">
        <text>1-(9Z-octadecenoyl)-sn-glycero-3-phosphate + H2O = 1-(9Z-octadecenoyl)-sn-glycerol + phosphate</text>
        <dbReference type="Rhea" id="RHEA:39835"/>
        <dbReference type="ChEBI" id="CHEBI:15377"/>
        <dbReference type="ChEBI" id="CHEBI:43474"/>
        <dbReference type="ChEBI" id="CHEBI:74544"/>
        <dbReference type="ChEBI" id="CHEBI:75757"/>
    </reaction>
    <physiologicalReaction direction="left-to-right" evidence="1">
        <dbReference type="Rhea" id="RHEA:39836"/>
    </physiologicalReaction>
</comment>
<comment type="catalytic activity">
    <reaction evidence="4">
        <text>a 1,2-diacyl-sn-glycero-3-phosphate + H2O = a 1,2-diacyl-sn-glycerol + phosphate</text>
        <dbReference type="Rhea" id="RHEA:27429"/>
        <dbReference type="ChEBI" id="CHEBI:15377"/>
        <dbReference type="ChEBI" id="CHEBI:17815"/>
        <dbReference type="ChEBI" id="CHEBI:43474"/>
        <dbReference type="ChEBI" id="CHEBI:58608"/>
        <dbReference type="EC" id="3.1.3.4"/>
    </reaction>
    <physiologicalReaction direction="left-to-right" evidence="4">
        <dbReference type="Rhea" id="RHEA:27430"/>
    </physiologicalReaction>
</comment>
<evidence type="ECO:0000256" key="37">
    <source>
        <dbReference type="SAM" id="Phobius"/>
    </source>
</evidence>
<comment type="subcellular location">
    <subcellularLocation>
        <location evidence="9">Apical cell membrane</location>
        <topology evidence="9">Multi-pass membrane protein</topology>
    </subcellularLocation>
    <subcellularLocation>
        <location evidence="8">Membrane raft</location>
        <topology evidence="8">Multi-pass membrane protein</topology>
    </subcellularLocation>
    <subcellularLocation>
        <location evidence="7">Membrane</location>
        <location evidence="7">Caveola</location>
        <topology evidence="7">Multi-pass membrane protein</topology>
    </subcellularLocation>
</comment>
<dbReference type="GO" id="GO:0052642">
    <property type="term" value="F:lysophosphatidic acid phosphatase activity"/>
    <property type="evidence" value="ECO:0007669"/>
    <property type="project" value="UniProtKB-EC"/>
</dbReference>
<dbReference type="GO" id="GO:0007165">
    <property type="term" value="P:signal transduction"/>
    <property type="evidence" value="ECO:0007669"/>
    <property type="project" value="TreeGrafter"/>
</dbReference>
<evidence type="ECO:0000256" key="6">
    <source>
        <dbReference type="ARBA" id="ARBA00001611"/>
    </source>
</evidence>
<evidence type="ECO:0000256" key="31">
    <source>
        <dbReference type="ARBA" id="ARBA00047320"/>
    </source>
</evidence>
<comment type="caution">
    <text evidence="39">The sequence shown here is derived from an EMBL/GenBank/DDBJ whole genome shotgun (WGS) entry which is preliminary data.</text>
</comment>
<feature type="transmembrane region" description="Helical" evidence="37">
    <location>
        <begin position="299"/>
        <end position="321"/>
    </location>
</feature>
<proteinExistence type="inferred from homology"/>
<evidence type="ECO:0000256" key="21">
    <source>
        <dbReference type="ARBA" id="ARBA00023180"/>
    </source>
</evidence>
<evidence type="ECO:0000256" key="28">
    <source>
        <dbReference type="ARBA" id="ARBA00032601"/>
    </source>
</evidence>
<comment type="catalytic activity">
    <reaction evidence="33">
        <text>a 1,2-diacyl-sn-glycerol 3-diphosphate + H2O = a 1,2-diacyl-sn-glycero-3-phosphate + phosphate + H(+)</text>
        <dbReference type="Rhea" id="RHEA:27449"/>
        <dbReference type="ChEBI" id="CHEBI:15377"/>
        <dbReference type="ChEBI" id="CHEBI:15378"/>
        <dbReference type="ChEBI" id="CHEBI:43474"/>
        <dbReference type="ChEBI" id="CHEBI:58608"/>
        <dbReference type="ChEBI" id="CHEBI:59996"/>
        <dbReference type="EC" id="3.6.1.75"/>
    </reaction>
    <physiologicalReaction direction="left-to-right" evidence="33">
        <dbReference type="Rhea" id="RHEA:27450"/>
    </physiologicalReaction>
</comment>
<comment type="catalytic activity">
    <reaction evidence="3">
        <text>1,2-di-(9Z-octadecenoyl)-sn-glycero-3-phosphate + H2O = 1,2-di-(9Z-octadecenoyl)-sn-glycerol + phosphate</text>
        <dbReference type="Rhea" id="RHEA:43244"/>
        <dbReference type="ChEBI" id="CHEBI:15377"/>
        <dbReference type="ChEBI" id="CHEBI:43474"/>
        <dbReference type="ChEBI" id="CHEBI:52333"/>
        <dbReference type="ChEBI" id="CHEBI:74546"/>
    </reaction>
    <physiologicalReaction direction="left-to-right" evidence="3">
        <dbReference type="Rhea" id="RHEA:43245"/>
    </physiologicalReaction>
</comment>
<evidence type="ECO:0000256" key="8">
    <source>
        <dbReference type="ARBA" id="ARBA00004314"/>
    </source>
</evidence>
<dbReference type="SMART" id="SM00014">
    <property type="entry name" value="acidPPc"/>
    <property type="match status" value="1"/>
</dbReference>
<sequence length="353" mass="39771">MSHPWTGRYHELKKSRCVMMVCEQLKGETCAAERLLLVSPKTSRRPLSSTRDSLDRTFFAKTDLRKRRRRNMFEASGIPLILLDITCLILVGLPFFILTPQHNPFKRGFFCNDESIRYPLKEDTISYQLLGGVMIPFTLIVIVCGECLSVYLSRIKNHSLGTKYVACVYKAVGSYVFGAAASQSLTDIAKYSIGRLRPNFLAVCKPVWDRINCKAGGYIENFTCAGDKFLVDEARLSFYSGHSSFSMYCMLFLVLYIQARLKSEWARLLRPTIQFFLIATAVYVGLSRVSDYKHHWSDVLAGLLQGGLVAILTVFCVANFFEQPVDPVVSQEEASPTSLQENPSGLNHYGSTD</sequence>
<evidence type="ECO:0000256" key="3">
    <source>
        <dbReference type="ARBA" id="ARBA00000980"/>
    </source>
</evidence>
<dbReference type="InterPro" id="IPR000326">
    <property type="entry name" value="PAP2/HPO"/>
</dbReference>
<comment type="catalytic activity">
    <reaction evidence="35">
        <text>sphing-4-enine 1-phosphate + H2O = sphing-4-enine + phosphate</text>
        <dbReference type="Rhea" id="RHEA:27518"/>
        <dbReference type="ChEBI" id="CHEBI:15377"/>
        <dbReference type="ChEBI" id="CHEBI:43474"/>
        <dbReference type="ChEBI" id="CHEBI:57756"/>
        <dbReference type="ChEBI" id="CHEBI:60119"/>
    </reaction>
    <physiologicalReaction direction="left-to-right" evidence="35">
        <dbReference type="Rhea" id="RHEA:27519"/>
    </physiologicalReaction>
</comment>
<reference evidence="39" key="1">
    <citation type="submission" date="2022-08" db="EMBL/GenBank/DDBJ databases">
        <title>Genome sequencing of akame (Lates japonicus).</title>
        <authorList>
            <person name="Hashiguchi Y."/>
            <person name="Takahashi H."/>
        </authorList>
    </citation>
    <scope>NUCLEOTIDE SEQUENCE</scope>
    <source>
        <strain evidence="39">Kochi</strain>
    </source>
</reference>
<evidence type="ECO:0000256" key="19">
    <source>
        <dbReference type="ARBA" id="ARBA00023098"/>
    </source>
</evidence>
<dbReference type="EC" id="3.1.3.106" evidence="12"/>
<accession>A0AAD3MH76</accession>
<evidence type="ECO:0000256" key="25">
    <source>
        <dbReference type="ARBA" id="ARBA00030413"/>
    </source>
</evidence>
<protein>
    <recommendedName>
        <fullName evidence="14">Phospholipid phosphatase 1</fullName>
        <ecNumber evidence="12">3.1.3.106</ecNumber>
        <ecNumber evidence="13">3.1.3.4</ecNumber>
        <ecNumber evidence="29">3.6.1.75</ecNumber>
    </recommendedName>
    <alternativeName>
        <fullName evidence="26">Lipid phosphate phosphohydrolase 1</fullName>
    </alternativeName>
    <alternativeName>
        <fullName evidence="28">PAP2-alpha</fullName>
    </alternativeName>
    <alternativeName>
        <fullName evidence="25">Phosphatidate phosphohydrolase type 2a</fullName>
    </alternativeName>
    <alternativeName>
        <fullName evidence="27">Phosphatidic acid phosphatase 2a</fullName>
    </alternativeName>
</protein>
<evidence type="ECO:0000256" key="4">
    <source>
        <dbReference type="ARBA" id="ARBA00001180"/>
    </source>
</evidence>
<dbReference type="PANTHER" id="PTHR10165">
    <property type="entry name" value="LIPID PHOSPHATE PHOSPHATASE"/>
    <property type="match status" value="1"/>
</dbReference>
<evidence type="ECO:0000256" key="30">
    <source>
        <dbReference type="ARBA" id="ARBA00047093"/>
    </source>
</evidence>
<comment type="subunit">
    <text evidence="30">Forms functional homodimers and homooligomers that are not required for substrate recognition and catalytic activity. Can also form heterooligomers with PLPP2 and PLPP3.</text>
</comment>
<evidence type="ECO:0000256" key="22">
    <source>
        <dbReference type="ARBA" id="ARBA00023681"/>
    </source>
</evidence>
<comment type="catalytic activity">
    <reaction evidence="5">
        <text>a 1-acyl-sn-glycero-3-phosphate + H2O = a 1-acyl-sn-glycerol + phosphate</text>
        <dbReference type="Rhea" id="RHEA:33155"/>
        <dbReference type="ChEBI" id="CHEBI:15377"/>
        <dbReference type="ChEBI" id="CHEBI:43474"/>
        <dbReference type="ChEBI" id="CHEBI:57970"/>
        <dbReference type="ChEBI" id="CHEBI:64683"/>
        <dbReference type="EC" id="3.1.3.106"/>
    </reaction>
    <physiologicalReaction direction="left-to-right" evidence="5">
        <dbReference type="Rhea" id="RHEA:33156"/>
    </physiologicalReaction>
</comment>
<dbReference type="AlphaFoldDB" id="A0AAD3MH76"/>
<evidence type="ECO:0000256" key="1">
    <source>
        <dbReference type="ARBA" id="ARBA00000235"/>
    </source>
</evidence>
<evidence type="ECO:0000256" key="16">
    <source>
        <dbReference type="ARBA" id="ARBA00022692"/>
    </source>
</evidence>
<evidence type="ECO:0000256" key="35">
    <source>
        <dbReference type="ARBA" id="ARBA00049314"/>
    </source>
</evidence>
<dbReference type="EMBL" id="BRZM01000019">
    <property type="protein sequence ID" value="GLD54160.1"/>
    <property type="molecule type" value="Genomic_DNA"/>
</dbReference>
<dbReference type="CDD" id="cd03384">
    <property type="entry name" value="PAP2_wunen"/>
    <property type="match status" value="1"/>
</dbReference>
<comment type="pathway">
    <text evidence="24">Phospholipid metabolism.</text>
</comment>
<organism evidence="39 40">
    <name type="scientific">Lates japonicus</name>
    <name type="common">Japanese lates</name>
    <dbReference type="NCBI Taxonomy" id="270547"/>
    <lineage>
        <taxon>Eukaryota</taxon>
        <taxon>Metazoa</taxon>
        <taxon>Chordata</taxon>
        <taxon>Craniata</taxon>
        <taxon>Vertebrata</taxon>
        <taxon>Euteleostomi</taxon>
        <taxon>Actinopterygii</taxon>
        <taxon>Neopterygii</taxon>
        <taxon>Teleostei</taxon>
        <taxon>Neoteleostei</taxon>
        <taxon>Acanthomorphata</taxon>
        <taxon>Carangaria</taxon>
        <taxon>Carangaria incertae sedis</taxon>
        <taxon>Centropomidae</taxon>
        <taxon>Lates</taxon>
    </lineage>
</organism>
<comment type="catalytic activity">
    <reaction evidence="23">
        <text>an N-acylsphing-4-enine 1-phosphate + H2O = an N-acylsphing-4-enine + phosphate</text>
        <dbReference type="Rhea" id="RHEA:33743"/>
        <dbReference type="ChEBI" id="CHEBI:15377"/>
        <dbReference type="ChEBI" id="CHEBI:43474"/>
        <dbReference type="ChEBI" id="CHEBI:52639"/>
        <dbReference type="ChEBI" id="CHEBI:57674"/>
    </reaction>
    <physiologicalReaction direction="left-to-right" evidence="23">
        <dbReference type="Rhea" id="RHEA:33744"/>
    </physiologicalReaction>
</comment>
<evidence type="ECO:0000256" key="7">
    <source>
        <dbReference type="ARBA" id="ARBA00004189"/>
    </source>
</evidence>
<dbReference type="SUPFAM" id="SSF48317">
    <property type="entry name" value="Acid phosphatase/Vanadium-dependent haloperoxidase"/>
    <property type="match status" value="1"/>
</dbReference>
<evidence type="ECO:0000256" key="20">
    <source>
        <dbReference type="ARBA" id="ARBA00023136"/>
    </source>
</evidence>
<comment type="catalytic activity">
    <reaction evidence="34">
        <text>N-(9Z-octadecenoyl)-ethanolamine phosphate + H2O = N-(9Z-octadecenoyl) ethanolamine + phosphate</text>
        <dbReference type="Rhea" id="RHEA:62160"/>
        <dbReference type="ChEBI" id="CHEBI:15377"/>
        <dbReference type="ChEBI" id="CHEBI:43474"/>
        <dbReference type="ChEBI" id="CHEBI:71466"/>
        <dbReference type="ChEBI" id="CHEBI:145465"/>
    </reaction>
    <physiologicalReaction direction="left-to-right" evidence="34">
        <dbReference type="Rhea" id="RHEA:62161"/>
    </physiologicalReaction>
</comment>
<keyword evidence="19" id="KW-0443">Lipid metabolism</keyword>
<feature type="transmembrane region" description="Helical" evidence="37">
    <location>
        <begin position="268"/>
        <end position="287"/>
    </location>
</feature>
<evidence type="ECO:0000256" key="29">
    <source>
        <dbReference type="ARBA" id="ARBA00038902"/>
    </source>
</evidence>
<comment type="pathway">
    <text evidence="10">Lipid metabolism; phospholipid metabolism.</text>
</comment>
<comment type="catalytic activity">
    <reaction evidence="31">
        <text>a monoacyl-sn-glycero-3-phosphate + H2O = a monoacylglycerol + phosphate</text>
        <dbReference type="Rhea" id="RHEA:46736"/>
        <dbReference type="ChEBI" id="CHEBI:15377"/>
        <dbReference type="ChEBI" id="CHEBI:17408"/>
        <dbReference type="ChEBI" id="CHEBI:43474"/>
        <dbReference type="ChEBI" id="CHEBI:77589"/>
    </reaction>
    <physiologicalReaction direction="left-to-right" evidence="31">
        <dbReference type="Rhea" id="RHEA:46737"/>
    </physiologicalReaction>
</comment>
<keyword evidence="16 37" id="KW-0812">Transmembrane</keyword>
<dbReference type="Proteomes" id="UP001279410">
    <property type="component" value="Unassembled WGS sequence"/>
</dbReference>
<dbReference type="GO" id="GO:0006644">
    <property type="term" value="P:phospholipid metabolic process"/>
    <property type="evidence" value="ECO:0007669"/>
    <property type="project" value="InterPro"/>
</dbReference>
<evidence type="ECO:0000256" key="36">
    <source>
        <dbReference type="SAM" id="MobiDB-lite"/>
    </source>
</evidence>
<feature type="transmembrane region" description="Helical" evidence="37">
    <location>
        <begin position="129"/>
        <end position="152"/>
    </location>
</feature>
<evidence type="ECO:0000256" key="11">
    <source>
        <dbReference type="ARBA" id="ARBA00008816"/>
    </source>
</evidence>
<dbReference type="GO" id="GO:0005901">
    <property type="term" value="C:caveola"/>
    <property type="evidence" value="ECO:0007669"/>
    <property type="project" value="UniProtKB-SubCell"/>
</dbReference>
<keyword evidence="15" id="KW-1003">Cell membrane</keyword>
<comment type="catalytic activity">
    <reaction evidence="6">
        <text>1,2-dihexadecanoyl-sn-glycero-3-phosphate + H2O = 1,2-dihexadecanoyl-sn-glycerol + phosphate</text>
        <dbReference type="Rhea" id="RHEA:43236"/>
        <dbReference type="ChEBI" id="CHEBI:15377"/>
        <dbReference type="ChEBI" id="CHEBI:43474"/>
        <dbReference type="ChEBI" id="CHEBI:72859"/>
        <dbReference type="ChEBI" id="CHEBI:82929"/>
    </reaction>
    <physiologicalReaction direction="left-to-right" evidence="6">
        <dbReference type="Rhea" id="RHEA:43237"/>
    </physiologicalReaction>
</comment>
<evidence type="ECO:0000256" key="14">
    <source>
        <dbReference type="ARBA" id="ARBA00021834"/>
    </source>
</evidence>
<keyword evidence="40" id="KW-1185">Reference proteome</keyword>
<evidence type="ECO:0000313" key="39">
    <source>
        <dbReference type="EMBL" id="GLD54160.1"/>
    </source>
</evidence>
<dbReference type="PANTHER" id="PTHR10165:SF26">
    <property type="entry name" value="PHOSPHOLIPID PHOSPHATASE 1"/>
    <property type="match status" value="1"/>
</dbReference>
<evidence type="ECO:0000256" key="32">
    <source>
        <dbReference type="ARBA" id="ARBA00047355"/>
    </source>
</evidence>
<feature type="domain" description="Phosphatidic acid phosphatase type 2/haloperoxidase" evidence="38">
    <location>
        <begin position="172"/>
        <end position="314"/>
    </location>
</feature>
<evidence type="ECO:0000313" key="40">
    <source>
        <dbReference type="Proteomes" id="UP001279410"/>
    </source>
</evidence>
<evidence type="ECO:0000256" key="34">
    <source>
        <dbReference type="ARBA" id="ARBA00048010"/>
    </source>
</evidence>
<dbReference type="GO" id="GO:0016324">
    <property type="term" value="C:apical plasma membrane"/>
    <property type="evidence" value="ECO:0007669"/>
    <property type="project" value="UniProtKB-SubCell"/>
</dbReference>
<evidence type="ECO:0000256" key="15">
    <source>
        <dbReference type="ARBA" id="ARBA00022475"/>
    </source>
</evidence>
<evidence type="ECO:0000256" key="33">
    <source>
        <dbReference type="ARBA" id="ARBA00047873"/>
    </source>
</evidence>
<name>A0AAD3MH76_LATJO</name>
<evidence type="ECO:0000256" key="2">
    <source>
        <dbReference type="ARBA" id="ARBA00000974"/>
    </source>
</evidence>
<keyword evidence="17" id="KW-0378">Hydrolase</keyword>
<comment type="catalytic activity">
    <reaction evidence="32">
        <text>N-(octanoyl)-sphing-4-enine-1-phosphate + H2O = N-octanoylsphing-4-enine + phosphate</text>
        <dbReference type="Rhea" id="RHEA:62040"/>
        <dbReference type="ChEBI" id="CHEBI:15377"/>
        <dbReference type="ChEBI" id="CHEBI:43474"/>
        <dbReference type="ChEBI" id="CHEBI:45815"/>
        <dbReference type="ChEBI" id="CHEBI:85376"/>
    </reaction>
    <physiologicalReaction direction="left-to-right" evidence="32">
        <dbReference type="Rhea" id="RHEA:62041"/>
    </physiologicalReaction>
</comment>
<keyword evidence="21" id="KW-0325">Glycoprotein</keyword>
<evidence type="ECO:0000256" key="13">
    <source>
        <dbReference type="ARBA" id="ARBA00012638"/>
    </source>
</evidence>
<evidence type="ECO:0000256" key="5">
    <source>
        <dbReference type="ARBA" id="ARBA00001472"/>
    </source>
</evidence>
<dbReference type="GO" id="GO:0008195">
    <property type="term" value="F:phosphatidate phosphatase activity"/>
    <property type="evidence" value="ECO:0007669"/>
    <property type="project" value="UniProtKB-EC"/>
</dbReference>
<evidence type="ECO:0000256" key="12">
    <source>
        <dbReference type="ARBA" id="ARBA00012497"/>
    </source>
</evidence>
<feature type="region of interest" description="Disordered" evidence="36">
    <location>
        <begin position="332"/>
        <end position="353"/>
    </location>
</feature>
<comment type="catalytic activity">
    <reaction evidence="22">
        <text>1-hexadecanoyl-2-(9Z-octadecenoyl)-sn-glycero-3-phosphate + H2O = 1-hexadecanoyl-2-(9Z-octadecenoyl)-sn-glycerol + phosphate</text>
        <dbReference type="Rhea" id="RHEA:41255"/>
        <dbReference type="ChEBI" id="CHEBI:15377"/>
        <dbReference type="ChEBI" id="CHEBI:43474"/>
        <dbReference type="ChEBI" id="CHEBI:64839"/>
        <dbReference type="ChEBI" id="CHEBI:75466"/>
    </reaction>
    <physiologicalReaction direction="left-to-right" evidence="22">
        <dbReference type="Rhea" id="RHEA:41256"/>
    </physiologicalReaction>
</comment>
<keyword evidence="20 37" id="KW-0472">Membrane</keyword>
<keyword evidence="18 37" id="KW-1133">Transmembrane helix</keyword>
<evidence type="ECO:0000256" key="26">
    <source>
        <dbReference type="ARBA" id="ARBA00030630"/>
    </source>
</evidence>
<evidence type="ECO:0000256" key="17">
    <source>
        <dbReference type="ARBA" id="ARBA00022801"/>
    </source>
</evidence>
<dbReference type="GO" id="GO:0000810">
    <property type="term" value="F:diacylglycerol diphosphate phosphatase activity"/>
    <property type="evidence" value="ECO:0007669"/>
    <property type="project" value="UniProtKB-EC"/>
</dbReference>
<dbReference type="InterPro" id="IPR043216">
    <property type="entry name" value="PAP-like"/>
</dbReference>
<evidence type="ECO:0000256" key="24">
    <source>
        <dbReference type="ARBA" id="ARBA00025707"/>
    </source>
</evidence>
<dbReference type="EC" id="3.6.1.75" evidence="29"/>
<evidence type="ECO:0000256" key="27">
    <source>
        <dbReference type="ARBA" id="ARBA00031161"/>
    </source>
</evidence>